<dbReference type="Proteomes" id="UP000008553">
    <property type="component" value="Unassembled WGS sequence"/>
</dbReference>
<proteinExistence type="predicted"/>
<protein>
    <submittedName>
        <fullName evidence="1">Uncharacterized protein</fullName>
    </submittedName>
</protein>
<dbReference type="PaxDb" id="73239-Q7RCF0"/>
<reference evidence="1 2" key="1">
    <citation type="journal article" date="2002" name="Nature">
        <title>Genome sequence and comparative analysis of the model rodent malaria parasite Plasmodium yoelii yoelii.</title>
        <authorList>
            <person name="Carlton J.M."/>
            <person name="Angiuoli S.V."/>
            <person name="Suh B.B."/>
            <person name="Kooij T.W."/>
            <person name="Pertea M."/>
            <person name="Silva J.C."/>
            <person name="Ermolaeva M.D."/>
            <person name="Allen J.E."/>
            <person name="Selengut J.D."/>
            <person name="Koo H.L."/>
            <person name="Peterson J.D."/>
            <person name="Pop M."/>
            <person name="Kosack D.S."/>
            <person name="Shumway M.F."/>
            <person name="Bidwell S.L."/>
            <person name="Shallom S.J."/>
            <person name="van Aken S.E."/>
            <person name="Riedmuller S.B."/>
            <person name="Feldblyum T.V."/>
            <person name="Cho J.K."/>
            <person name="Quackenbush J."/>
            <person name="Sedegah M."/>
            <person name="Shoaibi A."/>
            <person name="Cummings L.M."/>
            <person name="Florens L."/>
            <person name="Yates J.R."/>
            <person name="Raine J.D."/>
            <person name="Sinden R.E."/>
            <person name="Harris M.A."/>
            <person name="Cunningham D.A."/>
            <person name="Preiser P.R."/>
            <person name="Bergman L.W."/>
            <person name="Vaidya A.B."/>
            <person name="van Lin L.H."/>
            <person name="Janse C.J."/>
            <person name="Waters A.P."/>
            <person name="Smith H.O."/>
            <person name="White O.R."/>
            <person name="Salzberg S.L."/>
            <person name="Venter J.C."/>
            <person name="Fraser C.M."/>
            <person name="Hoffman S.L."/>
            <person name="Gardner M.J."/>
            <person name="Carucci D.J."/>
        </authorList>
    </citation>
    <scope>NUCLEOTIDE SEQUENCE [LARGE SCALE GENOMIC DNA]</scope>
    <source>
        <strain evidence="1 2">17XNL</strain>
    </source>
</reference>
<keyword evidence="2" id="KW-1185">Reference proteome</keyword>
<dbReference type="AlphaFoldDB" id="Q7RCF0"/>
<evidence type="ECO:0000313" key="1">
    <source>
        <dbReference type="EMBL" id="EAA17925.1"/>
    </source>
</evidence>
<accession>Q7RCF0</accession>
<comment type="caution">
    <text evidence="1">The sequence shown here is derived from an EMBL/GenBank/DDBJ whole genome shotgun (WGS) entry which is preliminary data.</text>
</comment>
<organism evidence="1 2">
    <name type="scientific">Plasmodium yoelii yoelii</name>
    <dbReference type="NCBI Taxonomy" id="73239"/>
    <lineage>
        <taxon>Eukaryota</taxon>
        <taxon>Sar</taxon>
        <taxon>Alveolata</taxon>
        <taxon>Apicomplexa</taxon>
        <taxon>Aconoidasida</taxon>
        <taxon>Haemosporida</taxon>
        <taxon>Plasmodiidae</taxon>
        <taxon>Plasmodium</taxon>
        <taxon>Plasmodium (Vinckeia)</taxon>
    </lineage>
</organism>
<gene>
    <name evidence="1" type="ORF">PY05834</name>
</gene>
<evidence type="ECO:0000313" key="2">
    <source>
        <dbReference type="Proteomes" id="UP000008553"/>
    </source>
</evidence>
<name>Q7RCF0_PLAYO</name>
<sequence length="247" mass="29571">MHKKGIINKSEKLKILKNCLFSYEVPLKPKSVIPQESYNIQSGEMNVENKNTKSKKVCISFGEMEKSRMNFFDNDCICIEDKEQNLDELDYFNFQEFSDLCIFNLFLNKKKEKKNYKYETFLLNKFIFRFLFAFSQMPHFYENVNVYIKNYLFKKSSDFLSLFETCVQEKVEIISRSDSNIEKVYKEGHECEKKKKKKSTYMTWNTKKKVISNKNIVKKGYIFVSLSFKEYLKSVIMQFVTHTNVFL</sequence>
<dbReference type="EMBL" id="AABL01001906">
    <property type="protein sequence ID" value="EAA17925.1"/>
    <property type="molecule type" value="Genomic_DNA"/>
</dbReference>
<dbReference type="InParanoid" id="Q7RCF0"/>